<organism evidence="3 4">
    <name type="scientific">Papilio machaon</name>
    <name type="common">Old World swallowtail butterfly</name>
    <dbReference type="NCBI Taxonomy" id="76193"/>
    <lineage>
        <taxon>Eukaryota</taxon>
        <taxon>Metazoa</taxon>
        <taxon>Ecdysozoa</taxon>
        <taxon>Arthropoda</taxon>
        <taxon>Hexapoda</taxon>
        <taxon>Insecta</taxon>
        <taxon>Pterygota</taxon>
        <taxon>Neoptera</taxon>
        <taxon>Endopterygota</taxon>
        <taxon>Lepidoptera</taxon>
        <taxon>Glossata</taxon>
        <taxon>Ditrysia</taxon>
        <taxon>Papilionoidea</taxon>
        <taxon>Papilionidae</taxon>
        <taxon>Papilioninae</taxon>
        <taxon>Papilio</taxon>
    </lineage>
</organism>
<dbReference type="AlphaFoldDB" id="A0A194QY10"/>
<keyword evidence="4" id="KW-1185">Reference proteome</keyword>
<name>A0A194QY10_PAPMA</name>
<evidence type="ECO:0000313" key="4">
    <source>
        <dbReference type="Proteomes" id="UP000053240"/>
    </source>
</evidence>
<feature type="domain" description="DUF4771" evidence="2">
    <location>
        <begin position="493"/>
        <end position="637"/>
    </location>
</feature>
<evidence type="ECO:0000313" key="3">
    <source>
        <dbReference type="EMBL" id="KPJ08461.1"/>
    </source>
</evidence>
<dbReference type="PANTHER" id="PTHR41967">
    <property type="entry name" value="FI19406P1-RELATED"/>
    <property type="match status" value="1"/>
</dbReference>
<proteinExistence type="predicted"/>
<evidence type="ECO:0000256" key="1">
    <source>
        <dbReference type="SAM" id="MobiDB-lite"/>
    </source>
</evidence>
<accession>A0A194QY10</accession>
<feature type="compositionally biased region" description="Basic and acidic residues" evidence="1">
    <location>
        <begin position="246"/>
        <end position="258"/>
    </location>
</feature>
<protein>
    <recommendedName>
        <fullName evidence="2">DUF4771 domain-containing protein</fullName>
    </recommendedName>
</protein>
<dbReference type="Pfam" id="PF15995">
    <property type="entry name" value="DUF4771"/>
    <property type="match status" value="1"/>
</dbReference>
<dbReference type="InterPro" id="IPR031936">
    <property type="entry name" value="DUF4771"/>
</dbReference>
<dbReference type="Proteomes" id="UP000053240">
    <property type="component" value="Unassembled WGS sequence"/>
</dbReference>
<feature type="region of interest" description="Disordered" evidence="1">
    <location>
        <begin position="220"/>
        <end position="258"/>
    </location>
</feature>
<dbReference type="InParanoid" id="A0A194QY10"/>
<evidence type="ECO:0000259" key="2">
    <source>
        <dbReference type="Pfam" id="PF15995"/>
    </source>
</evidence>
<dbReference type="PANTHER" id="PTHR41967:SF6">
    <property type="entry name" value="FI19406P1-RELATED"/>
    <property type="match status" value="1"/>
</dbReference>
<gene>
    <name evidence="3" type="ORF">RR48_12214</name>
</gene>
<dbReference type="EMBL" id="KQ461154">
    <property type="protein sequence ID" value="KPJ08461.1"/>
    <property type="molecule type" value="Genomic_DNA"/>
</dbReference>
<sequence>MPTVQEFLALKTIYGPKKEPVWVYLEREMRENVHIKPYNELVGAWLKFLRDLKKFQQKEAQRKLKRLQREAGPGWFFELSRLQKNVLNDLKSNIHQDLIEDVPTRTRKSLSDLGVTLKIPKSMLMKAMTESIEDPGIFIWNLYTAYYKMPPSKLRGEYDINSMILMSSLVFIDLAECIERLEKLTESKVVEKKVKPKKPPRNFKPNVRYGDYLQKNYVPPYKNHDVENKQTKPPPLGNKVKLRSQSLEKRKERNKKERPEYRMCTYKFWEPPCTLRKPADFTPKTSSKQVESYSTLQNRSCSAGNSDPRLLSYLKKLKMLKIKAKPKFHSPYDNVQYNVGGVVFSGGRPHYVLNNISLLPTGYVPINGGAVAFGNDMLLHIHGYWKFPKDVKEACEDNCDCMDKWDTVLEYLYKSKCKCGHLYDYHNENTLAEKYFYQPTKHGPFWMDYAKIYQMDPTEDFIKDTFQRAIMSSQTSGEPKEPTILPSGLSEKELLAAFLAELSDTPLIIPHLPQANLLNNLQEWVRKRVKGKMSPALQKRLLLQSQRRWLDLKHMDFRARAYRIPFTLEQLYNMNWSHRLLVQKLFKILLNDFVTRNQIKQIEQTRLWWSTTKSDAYLSESFIDVFFTYMPGRMKDIFLINPYSVENTKTHGAKTCPLVF</sequence>
<reference evidence="3 4" key="1">
    <citation type="journal article" date="2015" name="Nat. Commun.">
        <title>Outbred genome sequencing and CRISPR/Cas9 gene editing in butterflies.</title>
        <authorList>
            <person name="Li X."/>
            <person name="Fan D."/>
            <person name="Zhang W."/>
            <person name="Liu G."/>
            <person name="Zhang L."/>
            <person name="Zhao L."/>
            <person name="Fang X."/>
            <person name="Chen L."/>
            <person name="Dong Y."/>
            <person name="Chen Y."/>
            <person name="Ding Y."/>
            <person name="Zhao R."/>
            <person name="Feng M."/>
            <person name="Zhu Y."/>
            <person name="Feng Y."/>
            <person name="Jiang X."/>
            <person name="Zhu D."/>
            <person name="Xiang H."/>
            <person name="Feng X."/>
            <person name="Li S."/>
            <person name="Wang J."/>
            <person name="Zhang G."/>
            <person name="Kronforst M.R."/>
            <person name="Wang W."/>
        </authorList>
    </citation>
    <scope>NUCLEOTIDE SEQUENCE [LARGE SCALE GENOMIC DNA]</scope>
    <source>
        <strain evidence="3">Ya'a_city_454_Pm</strain>
        <tissue evidence="3">Whole body</tissue>
    </source>
</reference>